<evidence type="ECO:0000313" key="4">
    <source>
        <dbReference type="EMBL" id="RHY81807.1"/>
    </source>
</evidence>
<dbReference type="InterPro" id="IPR011993">
    <property type="entry name" value="PH-like_dom_sf"/>
</dbReference>
<comment type="caution">
    <text evidence="4">The sequence shown here is derived from an EMBL/GenBank/DDBJ whole genome shotgun (WGS) entry which is preliminary data.</text>
</comment>
<dbReference type="AlphaFoldDB" id="A0A418CKX4"/>
<keyword evidence="2" id="KW-1133">Transmembrane helix</keyword>
<evidence type="ECO:0000256" key="2">
    <source>
        <dbReference type="SAM" id="Phobius"/>
    </source>
</evidence>
<name>A0A418CKX4_APHAT</name>
<dbReference type="SUPFAM" id="SSF101576">
    <property type="entry name" value="Supernatant protein factor (SPF), C-terminal domain"/>
    <property type="match status" value="1"/>
</dbReference>
<feature type="domain" description="PH" evidence="3">
    <location>
        <begin position="37"/>
        <end position="123"/>
    </location>
</feature>
<keyword evidence="2" id="KW-0812">Transmembrane</keyword>
<evidence type="ECO:0000259" key="3">
    <source>
        <dbReference type="Pfam" id="PF00169"/>
    </source>
</evidence>
<dbReference type="InterPro" id="IPR001849">
    <property type="entry name" value="PH_domain"/>
</dbReference>
<evidence type="ECO:0000313" key="5">
    <source>
        <dbReference type="Proteomes" id="UP000286510"/>
    </source>
</evidence>
<gene>
    <name evidence="4" type="ORF">DYB26_016549</name>
</gene>
<feature type="transmembrane region" description="Helical" evidence="2">
    <location>
        <begin position="249"/>
        <end position="268"/>
    </location>
</feature>
<dbReference type="Proteomes" id="UP000286510">
    <property type="component" value="Unassembled WGS sequence"/>
</dbReference>
<sequence>TVTCPTSGVCVLTWDNSFVWRRSKTVTYRADVVLPFHIRRLWFTLDGAHGILRYYDKEDAVAREGALAKLVVSSAKTTLDDVTPQLNSPTPYAFQLTSGKTSWVLCAENEADFVAWRAALATCLYFERWNHQPGPHHDVTTVVLSSDEDNSDECDDDDCDDECDDDELRPPSPPDQNNRPESSRGEGFVSTQEEAHHAANAINKAETTWIENAELLALPLLTRPTTKLDVIGFVALNGAMAGVVLAPSMVLWTVLVVINTVVLCRLVALSS</sequence>
<reference evidence="4 5" key="1">
    <citation type="submission" date="2018-08" db="EMBL/GenBank/DDBJ databases">
        <title>Aphanomyces genome sequencing and annotation.</title>
        <authorList>
            <person name="Minardi D."/>
            <person name="Oidtmann B."/>
            <person name="Van Der Giezen M."/>
            <person name="Studholme D.J."/>
        </authorList>
    </citation>
    <scope>NUCLEOTIDE SEQUENCE [LARGE SCALE GENOMIC DNA]</scope>
    <source>
        <strain evidence="4 5">FDL457</strain>
    </source>
</reference>
<evidence type="ECO:0000256" key="1">
    <source>
        <dbReference type="SAM" id="MobiDB-lite"/>
    </source>
</evidence>
<proteinExistence type="predicted"/>
<keyword evidence="2" id="KW-0472">Membrane</keyword>
<protein>
    <recommendedName>
        <fullName evidence="3">PH domain-containing protein</fullName>
    </recommendedName>
</protein>
<dbReference type="EMBL" id="QUTF01026548">
    <property type="protein sequence ID" value="RHY81807.1"/>
    <property type="molecule type" value="Genomic_DNA"/>
</dbReference>
<dbReference type="Gene3D" id="2.60.120.680">
    <property type="entry name" value="GOLD domain"/>
    <property type="match status" value="1"/>
</dbReference>
<dbReference type="Gene3D" id="2.30.29.30">
    <property type="entry name" value="Pleckstrin-homology domain (PH domain)/Phosphotyrosine-binding domain (PTB)"/>
    <property type="match status" value="1"/>
</dbReference>
<accession>A0A418CKX4</accession>
<organism evidence="4 5">
    <name type="scientific">Aphanomyces astaci</name>
    <name type="common">Crayfish plague agent</name>
    <dbReference type="NCBI Taxonomy" id="112090"/>
    <lineage>
        <taxon>Eukaryota</taxon>
        <taxon>Sar</taxon>
        <taxon>Stramenopiles</taxon>
        <taxon>Oomycota</taxon>
        <taxon>Saprolegniomycetes</taxon>
        <taxon>Saprolegniales</taxon>
        <taxon>Verrucalvaceae</taxon>
        <taxon>Aphanomyces</taxon>
    </lineage>
</organism>
<dbReference type="Pfam" id="PF00169">
    <property type="entry name" value="PH"/>
    <property type="match status" value="1"/>
</dbReference>
<feature type="compositionally biased region" description="Acidic residues" evidence="1">
    <location>
        <begin position="147"/>
        <end position="167"/>
    </location>
</feature>
<feature type="non-terminal residue" evidence="4">
    <location>
        <position position="1"/>
    </location>
</feature>
<dbReference type="InterPro" id="IPR036598">
    <property type="entry name" value="GOLD_dom_sf"/>
</dbReference>
<dbReference type="SUPFAM" id="SSF50729">
    <property type="entry name" value="PH domain-like"/>
    <property type="match status" value="1"/>
</dbReference>
<dbReference type="VEuPathDB" id="FungiDB:H257_12867"/>
<feature type="region of interest" description="Disordered" evidence="1">
    <location>
        <begin position="147"/>
        <end position="197"/>
    </location>
</feature>